<sequence>MSEAWRTVEELDAARDRFEAELGWERPAAFGIASGPAEDVTVRRVNVGGGFLPGVVLATVLGHRGGTSAYQLAVDGLDRAIELLAPAEACTAVPHPNLAALRELRAELGPDGSATVIFVADLGEQTDNLYVRALLDAAGAA</sequence>
<accession>A0A841C297</accession>
<dbReference type="Proteomes" id="UP000587527">
    <property type="component" value="Unassembled WGS sequence"/>
</dbReference>
<dbReference type="EMBL" id="JACHMN010000003">
    <property type="protein sequence ID" value="MBB5874045.1"/>
    <property type="molecule type" value="Genomic_DNA"/>
</dbReference>
<evidence type="ECO:0000313" key="2">
    <source>
        <dbReference type="Proteomes" id="UP000587527"/>
    </source>
</evidence>
<name>A0A841C297_9ACTN</name>
<dbReference type="RefSeq" id="WP_184845824.1">
    <property type="nucleotide sequence ID" value="NZ_JACHMN010000003.1"/>
</dbReference>
<proteinExistence type="predicted"/>
<organism evidence="1 2">
    <name type="scientific">Allocatelliglobosispora scoriae</name>
    <dbReference type="NCBI Taxonomy" id="643052"/>
    <lineage>
        <taxon>Bacteria</taxon>
        <taxon>Bacillati</taxon>
        <taxon>Actinomycetota</taxon>
        <taxon>Actinomycetes</taxon>
        <taxon>Micromonosporales</taxon>
        <taxon>Micromonosporaceae</taxon>
        <taxon>Allocatelliglobosispora</taxon>
    </lineage>
</organism>
<keyword evidence="2" id="KW-1185">Reference proteome</keyword>
<evidence type="ECO:0000313" key="1">
    <source>
        <dbReference type="EMBL" id="MBB5874045.1"/>
    </source>
</evidence>
<gene>
    <name evidence="1" type="ORF">F4553_007479</name>
</gene>
<reference evidence="1 2" key="1">
    <citation type="submission" date="2020-08" db="EMBL/GenBank/DDBJ databases">
        <title>Sequencing the genomes of 1000 actinobacteria strains.</title>
        <authorList>
            <person name="Klenk H.-P."/>
        </authorList>
    </citation>
    <scope>NUCLEOTIDE SEQUENCE [LARGE SCALE GENOMIC DNA]</scope>
    <source>
        <strain evidence="1 2">DSM 45362</strain>
    </source>
</reference>
<dbReference type="AlphaFoldDB" id="A0A841C297"/>
<protein>
    <submittedName>
        <fullName evidence="1">Uncharacterized protein</fullName>
    </submittedName>
</protein>
<comment type="caution">
    <text evidence="1">The sequence shown here is derived from an EMBL/GenBank/DDBJ whole genome shotgun (WGS) entry which is preliminary data.</text>
</comment>